<dbReference type="Pfam" id="PF01507">
    <property type="entry name" value="PAPS_reduct"/>
    <property type="match status" value="1"/>
</dbReference>
<dbReference type="PANTHER" id="PTHR43196">
    <property type="entry name" value="SULFATE ADENYLYLTRANSFERASE SUBUNIT 2"/>
    <property type="match status" value="1"/>
</dbReference>
<dbReference type="InterPro" id="IPR014729">
    <property type="entry name" value="Rossmann-like_a/b/a_fold"/>
</dbReference>
<accession>A0A1B9DA62</accession>
<dbReference type="InterPro" id="IPR050128">
    <property type="entry name" value="Sulfate_adenylyltrnsfr_sub2"/>
</dbReference>
<protein>
    <recommendedName>
        <fullName evidence="1">Phosphoadenosine phosphosulphate reductase domain-containing protein</fullName>
    </recommendedName>
</protein>
<dbReference type="Gene3D" id="3.40.50.620">
    <property type="entry name" value="HUPs"/>
    <property type="match status" value="1"/>
</dbReference>
<dbReference type="SUPFAM" id="SSF52402">
    <property type="entry name" value="Adenine nucleotide alpha hydrolases-like"/>
    <property type="match status" value="1"/>
</dbReference>
<dbReference type="Proteomes" id="UP000092683">
    <property type="component" value="Unassembled WGS sequence"/>
</dbReference>
<evidence type="ECO:0000313" key="2">
    <source>
        <dbReference type="EMBL" id="OCB57658.1"/>
    </source>
</evidence>
<reference evidence="2 3" key="1">
    <citation type="submission" date="2016-06" db="EMBL/GenBank/DDBJ databases">
        <authorList>
            <person name="Kjaerup R.B."/>
            <person name="Dalgaard T.S."/>
            <person name="Juul-Madsen H.R."/>
        </authorList>
    </citation>
    <scope>NUCLEOTIDE SEQUENCE [LARGE SCALE GENOMIC DNA]</scope>
    <source>
        <strain evidence="2 3">E3012</strain>
    </source>
</reference>
<proteinExistence type="predicted"/>
<evidence type="ECO:0000313" key="3">
    <source>
        <dbReference type="Proteomes" id="UP000092683"/>
    </source>
</evidence>
<dbReference type="EMBL" id="MBEE01000080">
    <property type="protein sequence ID" value="OCB57658.1"/>
    <property type="molecule type" value="Genomic_DNA"/>
</dbReference>
<dbReference type="RefSeq" id="WP_065480385.1">
    <property type="nucleotide sequence ID" value="NZ_MBEE01000080.1"/>
</dbReference>
<comment type="caution">
    <text evidence="2">The sequence shown here is derived from an EMBL/GenBank/DDBJ whole genome shotgun (WGS) entry which is preliminary data.</text>
</comment>
<gene>
    <name evidence="2" type="ORF">A5677_16985</name>
</gene>
<dbReference type="GO" id="GO:0003824">
    <property type="term" value="F:catalytic activity"/>
    <property type="evidence" value="ECO:0007669"/>
    <property type="project" value="InterPro"/>
</dbReference>
<sequence>MNDQLFSDAEIFTGDPLAPDFDQVCPDQVVAELTPEQREQRVAALVVQAHQIIDKAWDLAEGRMRAAWCVLYSGGNDSTVLTHLVRDRVDYAVHANTTIGVEATRQFVRDTCTAWGLDLIERTAPTSYRDLVIERGFPGPAMHFKMYQRLKERVLDQVRSELVLDNRRQRVLFIAGRRRAESRRRQHIPFYETDGSAIWASPLAMWTKEDLVAYRAMHPDVPFNPVTDHLGMSGECLCGAFAQPGELERIRCWYPATAAEIDDIAAEVKAAGHAEPFCRWGHGEGRQSPQTGRLCSSCQLPGQMPLWETEAAS</sequence>
<evidence type="ECO:0000259" key="1">
    <source>
        <dbReference type="Pfam" id="PF01507"/>
    </source>
</evidence>
<name>A0A1B9DA62_MYCMA</name>
<organism evidence="2 3">
    <name type="scientific">Mycobacterium malmoense</name>
    <dbReference type="NCBI Taxonomy" id="1780"/>
    <lineage>
        <taxon>Bacteria</taxon>
        <taxon>Bacillati</taxon>
        <taxon>Actinomycetota</taxon>
        <taxon>Actinomycetes</taxon>
        <taxon>Mycobacteriales</taxon>
        <taxon>Mycobacteriaceae</taxon>
        <taxon>Mycobacterium</taxon>
    </lineage>
</organism>
<dbReference type="InterPro" id="IPR002500">
    <property type="entry name" value="PAPS_reduct_dom"/>
</dbReference>
<dbReference type="AlphaFoldDB" id="A0A1B9DA62"/>
<dbReference type="PANTHER" id="PTHR43196:SF2">
    <property type="entry name" value="PHOSPHOADENOSINE PHOSPHOSULFATE REDUCTASE"/>
    <property type="match status" value="1"/>
</dbReference>
<dbReference type="OrthoDB" id="9794018at2"/>
<feature type="domain" description="Phosphoadenosine phosphosulphate reductase" evidence="1">
    <location>
        <begin position="69"/>
        <end position="227"/>
    </location>
</feature>